<dbReference type="InterPro" id="IPR000626">
    <property type="entry name" value="Ubiquitin-like_dom"/>
</dbReference>
<dbReference type="InterPro" id="IPR017000">
    <property type="entry name" value="MUB"/>
</dbReference>
<sequence>MAGDDLVELKFRLYDGTDIGPNKYAPASTVATLKESILSQWPQGKGNGPKSINDMKLINAGKVLENSKTLAESRVLVGELPGCVITMHVVVRPPTSDKASDKQPSDAAKRNKCSCTIL</sequence>
<evidence type="ECO:0000256" key="5">
    <source>
        <dbReference type="ARBA" id="ARBA00023136"/>
    </source>
</evidence>
<evidence type="ECO:0000313" key="12">
    <source>
        <dbReference type="Proteomes" id="UP001497512"/>
    </source>
</evidence>
<evidence type="ECO:0000259" key="10">
    <source>
        <dbReference type="PROSITE" id="PS50053"/>
    </source>
</evidence>
<keyword evidence="4" id="KW-0488">Methylation</keyword>
<keyword evidence="7" id="KW-0636">Prenylation</keyword>
<evidence type="ECO:0000256" key="9">
    <source>
        <dbReference type="SAM" id="MobiDB-lite"/>
    </source>
</evidence>
<evidence type="ECO:0000256" key="4">
    <source>
        <dbReference type="ARBA" id="ARBA00022481"/>
    </source>
</evidence>
<dbReference type="SUPFAM" id="SSF54236">
    <property type="entry name" value="Ubiquitin-like"/>
    <property type="match status" value="1"/>
</dbReference>
<dbReference type="InterPro" id="IPR040015">
    <property type="entry name" value="UBL3-like"/>
</dbReference>
<dbReference type="Proteomes" id="UP001497512">
    <property type="component" value="Chromosome 14"/>
</dbReference>
<keyword evidence="6" id="KW-0449">Lipoprotein</keyword>
<evidence type="ECO:0000256" key="3">
    <source>
        <dbReference type="ARBA" id="ARBA00022475"/>
    </source>
</evidence>
<keyword evidence="12" id="KW-1185">Reference proteome</keyword>
<dbReference type="Gene3D" id="3.10.20.90">
    <property type="entry name" value="Phosphatidylinositol 3-kinase Catalytic Subunit, Chain A, domain 1"/>
    <property type="match status" value="1"/>
</dbReference>
<dbReference type="CDD" id="cd01814">
    <property type="entry name" value="Ubl_MUBs_plant"/>
    <property type="match status" value="1"/>
</dbReference>
<dbReference type="PANTHER" id="PTHR13169">
    <property type="entry name" value="UBIQUITIN-LIKE PROTEIN 3 HCG-1 PROTEIN"/>
    <property type="match status" value="1"/>
</dbReference>
<dbReference type="PROSITE" id="PS50053">
    <property type="entry name" value="UBIQUITIN_2"/>
    <property type="match status" value="1"/>
</dbReference>
<gene>
    <name evidence="11" type="ORF">CSSPTR1EN2_LOCUS7406</name>
</gene>
<protein>
    <recommendedName>
        <fullName evidence="8">Membrane-anchored ubiquitin-fold protein</fullName>
    </recommendedName>
</protein>
<reference evidence="11" key="1">
    <citation type="submission" date="2024-02" db="EMBL/GenBank/DDBJ databases">
        <authorList>
            <consortium name="ELIXIR-Norway"/>
            <consortium name="Elixir Norway"/>
        </authorList>
    </citation>
    <scope>NUCLEOTIDE SEQUENCE</scope>
</reference>
<name>A0ABP0TTB6_9BRYO</name>
<evidence type="ECO:0000256" key="1">
    <source>
        <dbReference type="ARBA" id="ARBA00002929"/>
    </source>
</evidence>
<organism evidence="11 12">
    <name type="scientific">Sphagnum troendelagicum</name>
    <dbReference type="NCBI Taxonomy" id="128251"/>
    <lineage>
        <taxon>Eukaryota</taxon>
        <taxon>Viridiplantae</taxon>
        <taxon>Streptophyta</taxon>
        <taxon>Embryophyta</taxon>
        <taxon>Bryophyta</taxon>
        <taxon>Sphagnophytina</taxon>
        <taxon>Sphagnopsida</taxon>
        <taxon>Sphagnales</taxon>
        <taxon>Sphagnaceae</taxon>
        <taxon>Sphagnum</taxon>
    </lineage>
</organism>
<dbReference type="InterPro" id="IPR039540">
    <property type="entry name" value="UBL3-like_ubiquitin_dom"/>
</dbReference>
<feature type="domain" description="Ubiquitin-like" evidence="10">
    <location>
        <begin position="7"/>
        <end position="75"/>
    </location>
</feature>
<feature type="region of interest" description="Disordered" evidence="9">
    <location>
        <begin position="94"/>
        <end position="118"/>
    </location>
</feature>
<proteinExistence type="predicted"/>
<accession>A0ABP0TTB6</accession>
<evidence type="ECO:0000256" key="8">
    <source>
        <dbReference type="PIRNR" id="PIRNR032572"/>
    </source>
</evidence>
<keyword evidence="5 8" id="KW-0472">Membrane</keyword>
<evidence type="ECO:0000313" key="11">
    <source>
        <dbReference type="EMBL" id="CAK9204478.1"/>
    </source>
</evidence>
<evidence type="ECO:0000256" key="2">
    <source>
        <dbReference type="ARBA" id="ARBA00004193"/>
    </source>
</evidence>
<keyword evidence="3 8" id="KW-1003">Cell membrane</keyword>
<evidence type="ECO:0000256" key="6">
    <source>
        <dbReference type="ARBA" id="ARBA00023288"/>
    </source>
</evidence>
<dbReference type="InterPro" id="IPR029071">
    <property type="entry name" value="Ubiquitin-like_domsf"/>
</dbReference>
<comment type="subcellular location">
    <subcellularLocation>
        <location evidence="2">Cell membrane</location>
        <topology evidence="2">Lipid-anchor</topology>
    </subcellularLocation>
</comment>
<evidence type="ECO:0000256" key="7">
    <source>
        <dbReference type="ARBA" id="ARBA00023289"/>
    </source>
</evidence>
<dbReference type="Pfam" id="PF13881">
    <property type="entry name" value="Rad60-SLD_2"/>
    <property type="match status" value="1"/>
</dbReference>
<feature type="compositionally biased region" description="Basic and acidic residues" evidence="9">
    <location>
        <begin position="98"/>
        <end position="109"/>
    </location>
</feature>
<dbReference type="EMBL" id="OZ019906">
    <property type="protein sequence ID" value="CAK9204478.1"/>
    <property type="molecule type" value="Genomic_DNA"/>
</dbReference>
<comment type="function">
    <text evidence="1 8">May serve as docking site to facilitate the association of other proteins to the plasma membrane.</text>
</comment>
<dbReference type="PANTHER" id="PTHR13169:SF0">
    <property type="entry name" value="UBIQUITIN-LIKE PROTEIN 3"/>
    <property type="match status" value="1"/>
</dbReference>
<dbReference type="PIRSF" id="PIRSF032572">
    <property type="entry name" value="MUB"/>
    <property type="match status" value="1"/>
</dbReference>